<gene>
    <name evidence="1" type="ORF">OPV22_027997</name>
</gene>
<evidence type="ECO:0000313" key="2">
    <source>
        <dbReference type="Proteomes" id="UP001222027"/>
    </source>
</evidence>
<name>A0AAV8Q1F8_ENSVE</name>
<comment type="caution">
    <text evidence="1">The sequence shown here is derived from an EMBL/GenBank/DDBJ whole genome shotgun (WGS) entry which is preliminary data.</text>
</comment>
<keyword evidence="2" id="KW-1185">Reference proteome</keyword>
<dbReference type="AlphaFoldDB" id="A0AAV8Q1F8"/>
<sequence>MISGVNVTQPSRDDEIVSDSRVRSANNLYSMGGEDVPPSSSWSGLKSYYFEGKKWQRRASSARRRWQLFGAWSFWASPWPPSEFTVSTQTPLVL</sequence>
<protein>
    <submittedName>
        <fullName evidence="1">Uncharacterized protein</fullName>
    </submittedName>
</protein>
<evidence type="ECO:0000313" key="1">
    <source>
        <dbReference type="EMBL" id="KAJ8465445.1"/>
    </source>
</evidence>
<accession>A0AAV8Q1F8</accession>
<dbReference type="EMBL" id="JAQQAF010000008">
    <property type="protein sequence ID" value="KAJ8465445.1"/>
    <property type="molecule type" value="Genomic_DNA"/>
</dbReference>
<proteinExistence type="predicted"/>
<organism evidence="1 2">
    <name type="scientific">Ensete ventricosum</name>
    <name type="common">Abyssinian banana</name>
    <name type="synonym">Musa ensete</name>
    <dbReference type="NCBI Taxonomy" id="4639"/>
    <lineage>
        <taxon>Eukaryota</taxon>
        <taxon>Viridiplantae</taxon>
        <taxon>Streptophyta</taxon>
        <taxon>Embryophyta</taxon>
        <taxon>Tracheophyta</taxon>
        <taxon>Spermatophyta</taxon>
        <taxon>Magnoliopsida</taxon>
        <taxon>Liliopsida</taxon>
        <taxon>Zingiberales</taxon>
        <taxon>Musaceae</taxon>
        <taxon>Ensete</taxon>
    </lineage>
</organism>
<reference evidence="1 2" key="1">
    <citation type="submission" date="2022-12" db="EMBL/GenBank/DDBJ databases">
        <title>Chromosome-scale assembly of the Ensete ventricosum genome.</title>
        <authorList>
            <person name="Dussert Y."/>
            <person name="Stocks J."/>
            <person name="Wendawek A."/>
            <person name="Woldeyes F."/>
            <person name="Nichols R.A."/>
            <person name="Borrell J.S."/>
        </authorList>
    </citation>
    <scope>NUCLEOTIDE SEQUENCE [LARGE SCALE GENOMIC DNA]</scope>
    <source>
        <strain evidence="2">cv. Maze</strain>
        <tissue evidence="1">Seeds</tissue>
    </source>
</reference>
<dbReference type="Proteomes" id="UP001222027">
    <property type="component" value="Unassembled WGS sequence"/>
</dbReference>